<dbReference type="InterPro" id="IPR036900">
    <property type="entry name" value="A-D-PHexomutase_C_sf"/>
</dbReference>
<dbReference type="InterPro" id="IPR003954">
    <property type="entry name" value="RRM_euk-type"/>
</dbReference>
<keyword evidence="6 8" id="KW-0694">RNA-binding</keyword>
<feature type="region of interest" description="Disordered" evidence="9">
    <location>
        <begin position="299"/>
        <end position="403"/>
    </location>
</feature>
<dbReference type="InterPro" id="IPR035979">
    <property type="entry name" value="RBD_domain_sf"/>
</dbReference>
<keyword evidence="3" id="KW-0597">Phosphoprotein</keyword>
<dbReference type="SUPFAM" id="SSF54928">
    <property type="entry name" value="RNA-binding domain, RBD"/>
    <property type="match status" value="2"/>
</dbReference>
<comment type="cofactor">
    <cofactor evidence="1">
        <name>Mg(2+)</name>
        <dbReference type="ChEBI" id="CHEBI:18420"/>
    </cofactor>
</comment>
<evidence type="ECO:0000313" key="12">
    <source>
        <dbReference type="Proteomes" id="UP001651158"/>
    </source>
</evidence>
<dbReference type="Pfam" id="PF02878">
    <property type="entry name" value="PGM_PMM_I"/>
    <property type="match status" value="1"/>
</dbReference>
<dbReference type="InterPro" id="IPR005845">
    <property type="entry name" value="A-D-PHexomutase_a/b/a-II"/>
</dbReference>
<evidence type="ECO:0000313" key="11">
    <source>
        <dbReference type="EMBL" id="KAL5108825.1"/>
    </source>
</evidence>
<evidence type="ECO:0000256" key="1">
    <source>
        <dbReference type="ARBA" id="ARBA00001946"/>
    </source>
</evidence>
<evidence type="ECO:0000256" key="4">
    <source>
        <dbReference type="ARBA" id="ARBA00022723"/>
    </source>
</evidence>
<dbReference type="InterPro" id="IPR005841">
    <property type="entry name" value="Alpha-D-phosphohexomutase_SF"/>
</dbReference>
<dbReference type="Pfam" id="PF02879">
    <property type="entry name" value="PGM_PMM_II"/>
    <property type="match status" value="1"/>
</dbReference>
<dbReference type="SMART" id="SM00360">
    <property type="entry name" value="RRM"/>
    <property type="match status" value="2"/>
</dbReference>
<reference evidence="11 12" key="1">
    <citation type="journal article" date="2022" name="Front. Cell. Infect. Microbiol.">
        <title>The Genomes of Two Strains of Taenia crassiceps the Animal Model for the Study of Human Cysticercosis.</title>
        <authorList>
            <person name="Bobes R.J."/>
            <person name="Estrada K."/>
            <person name="Rios-Valencia D.G."/>
            <person name="Calderon-Gallegos A."/>
            <person name="de la Torre P."/>
            <person name="Carrero J.C."/>
            <person name="Sanchez-Flores A."/>
            <person name="Laclette J.P."/>
        </authorList>
    </citation>
    <scope>NUCLEOTIDE SEQUENCE [LARGE SCALE GENOMIC DNA]</scope>
    <source>
        <strain evidence="11">WFUcys</strain>
    </source>
</reference>
<accession>A0ABR4QGW4</accession>
<dbReference type="InterPro" id="IPR016066">
    <property type="entry name" value="A-D-PHexomutase_CS"/>
</dbReference>
<proteinExistence type="inferred from homology"/>
<evidence type="ECO:0000256" key="7">
    <source>
        <dbReference type="ARBA" id="ARBA00023235"/>
    </source>
</evidence>
<keyword evidence="5" id="KW-0460">Magnesium</keyword>
<dbReference type="CDD" id="cd05799">
    <property type="entry name" value="PGM2"/>
    <property type="match status" value="1"/>
</dbReference>
<keyword evidence="12" id="KW-1185">Reference proteome</keyword>
<dbReference type="EMBL" id="JAKROA010000003">
    <property type="protein sequence ID" value="KAL5108825.1"/>
    <property type="molecule type" value="Genomic_DNA"/>
</dbReference>
<dbReference type="InterPro" id="IPR005844">
    <property type="entry name" value="A-D-PHexomutase_a/b/a-I"/>
</dbReference>
<dbReference type="InterPro" id="IPR034209">
    <property type="entry name" value="PUF60_RRM1"/>
</dbReference>
<feature type="compositionally biased region" description="Basic and acidic residues" evidence="9">
    <location>
        <begin position="385"/>
        <end position="403"/>
    </location>
</feature>
<dbReference type="CDD" id="cd12370">
    <property type="entry name" value="RRM1_PUF60"/>
    <property type="match status" value="1"/>
</dbReference>
<dbReference type="Gene3D" id="3.40.120.10">
    <property type="entry name" value="Alpha-D-Glucose-1,6-Bisphosphate, subunit A, domain 3"/>
    <property type="match status" value="3"/>
</dbReference>
<dbReference type="InterPro" id="IPR005846">
    <property type="entry name" value="A-D-PHexomutase_a/b/a-III"/>
</dbReference>
<evidence type="ECO:0000256" key="8">
    <source>
        <dbReference type="PROSITE-ProRule" id="PRU00176"/>
    </source>
</evidence>
<dbReference type="SUPFAM" id="SSF55957">
    <property type="entry name" value="Phosphoglucomutase, C-terminal domain"/>
    <property type="match status" value="1"/>
</dbReference>
<dbReference type="PROSITE" id="PS00710">
    <property type="entry name" value="PGM_PMM"/>
    <property type="match status" value="1"/>
</dbReference>
<dbReference type="Pfam" id="PF00076">
    <property type="entry name" value="RRM_1"/>
    <property type="match status" value="2"/>
</dbReference>
<keyword evidence="4" id="KW-0479">Metal-binding</keyword>
<evidence type="ECO:0000256" key="2">
    <source>
        <dbReference type="ARBA" id="ARBA00010231"/>
    </source>
</evidence>
<comment type="caution">
    <text evidence="11">The sequence shown here is derived from an EMBL/GenBank/DDBJ whole genome shotgun (WGS) entry which is preliminary data.</text>
</comment>
<dbReference type="InterPro" id="IPR000504">
    <property type="entry name" value="RRM_dom"/>
</dbReference>
<protein>
    <submittedName>
        <fullName evidence="11">Glucose 16-bisphosphate synthase</fullName>
    </submittedName>
</protein>
<dbReference type="SMART" id="SM00361">
    <property type="entry name" value="RRM_1"/>
    <property type="match status" value="2"/>
</dbReference>
<dbReference type="PANTHER" id="PTHR45745">
    <property type="entry name" value="PHOSPHOMANNOMUTASE 45A"/>
    <property type="match status" value="1"/>
</dbReference>
<dbReference type="Pfam" id="PF02880">
    <property type="entry name" value="PGM_PMM_III"/>
    <property type="match status" value="1"/>
</dbReference>
<dbReference type="InterPro" id="IPR016055">
    <property type="entry name" value="A-D-PHexomutase_a/b/a-I/II/III"/>
</dbReference>
<feature type="compositionally biased region" description="Basic residues" evidence="9">
    <location>
        <begin position="356"/>
        <end position="375"/>
    </location>
</feature>
<dbReference type="Proteomes" id="UP001651158">
    <property type="component" value="Unassembled WGS sequence"/>
</dbReference>
<dbReference type="InterPro" id="IPR012677">
    <property type="entry name" value="Nucleotide-bd_a/b_plait_sf"/>
</dbReference>
<dbReference type="Gene3D" id="3.30.70.330">
    <property type="match status" value="2"/>
</dbReference>
<feature type="compositionally biased region" description="Low complexity" evidence="9">
    <location>
        <begin position="307"/>
        <end position="319"/>
    </location>
</feature>
<evidence type="ECO:0000256" key="6">
    <source>
        <dbReference type="ARBA" id="ARBA00022884"/>
    </source>
</evidence>
<feature type="domain" description="RRM" evidence="10">
    <location>
        <begin position="182"/>
        <end position="261"/>
    </location>
</feature>
<name>A0ABR4QGW4_9CEST</name>
<gene>
    <name evidence="11" type="ORF">TcWFU_004246</name>
</gene>
<evidence type="ECO:0000256" key="5">
    <source>
        <dbReference type="ARBA" id="ARBA00022842"/>
    </source>
</evidence>
<dbReference type="PANTHER" id="PTHR45745:SF1">
    <property type="entry name" value="PHOSPHOGLUCOMUTASE 2B-RELATED"/>
    <property type="match status" value="1"/>
</dbReference>
<dbReference type="PRINTS" id="PR00509">
    <property type="entry name" value="PGMPMM"/>
</dbReference>
<evidence type="ECO:0000259" key="10">
    <source>
        <dbReference type="PROSITE" id="PS50102"/>
    </source>
</evidence>
<feature type="domain" description="RRM" evidence="10">
    <location>
        <begin position="85"/>
        <end position="163"/>
    </location>
</feature>
<dbReference type="SUPFAM" id="SSF53738">
    <property type="entry name" value="Phosphoglucomutase, first 3 domains"/>
    <property type="match status" value="3"/>
</dbReference>
<dbReference type="PROSITE" id="PS50102">
    <property type="entry name" value="RRM"/>
    <property type="match status" value="2"/>
</dbReference>
<keyword evidence="7" id="KW-0413">Isomerase</keyword>
<organism evidence="11 12">
    <name type="scientific">Taenia crassiceps</name>
    <dbReference type="NCBI Taxonomy" id="6207"/>
    <lineage>
        <taxon>Eukaryota</taxon>
        <taxon>Metazoa</taxon>
        <taxon>Spiralia</taxon>
        <taxon>Lophotrochozoa</taxon>
        <taxon>Platyhelminthes</taxon>
        <taxon>Cestoda</taxon>
        <taxon>Eucestoda</taxon>
        <taxon>Cyclophyllidea</taxon>
        <taxon>Taeniidae</taxon>
        <taxon>Taenia</taxon>
    </lineage>
</organism>
<feature type="compositionally biased region" description="Basic residues" evidence="9">
    <location>
        <begin position="327"/>
        <end position="347"/>
    </location>
</feature>
<comment type="similarity">
    <text evidence="2">Belongs to the phosphohexose mutase family.</text>
</comment>
<sequence>MITSLPVEDVIIEAYGPVFNGPGAEKRDIPFVLRKLEGSQQDAIERAKKYAMEQNVKIVLLKQTQQSQSLQMNAARRNQTLALLNRIYIGSIAYDIKEEMIKQAFLPFGPVKNVSMSWDPVTQKHKGFAFVEFEYPEAAQLAIEQMNGSNFGGRLLKVGRPSNLPDAAPFMAELIHDYKLQSRIYVSGVHLDLSDSDIALVFEAFGKITMCRLAPDPHRPGFHRGFGYVEFESEQAATAAVMSMNRFDLGGQLLRVTKAISPPDGINTNPVISQLPAATAVAAASVTARLLSMDVEQLPDARPPTEASTTAATISSISRSSRDRLRSRSRSPRSSRHSRHSRRRRRSSSSATTSSSRHRRQRRRSHESRSRHARRSSPPVSTSVEKSKQEPSSPDEEKARDEVMKEGEMELKVAIGHVCRWRRSRRPPSCDQTTVGSIPSPRRPLFLFRHLLEVMVNLHPPVRVFYTLPAASPLVLASSAYGIDMDPQLKAKVDEYLKWDKNEVTRSQIAAMAASTHDLEKLRKLLMVRMEFGTAGLRSKMGPGYSQMNDLTIIQTAQGLLKYLTDNHNHLRPKGIIVGFDGRHNSKKWASITANIFTRAGWKVYLFRDFNPTPFLAYGVRHFKTACGVMVTASHNPKDDNGYKVYWENGAQILSPHDKGIANAILQSLEPQETSWQYEDVTKHPLCLDPMPELEDTYMKIQKEKICFSEEENKKSDVKFVYTAMHGVGAPAAQKIFHVFGFKHLILVKEQITPDPEFSTVKFPNPEEGKSALELAIATANKAGVSVICANDPDADRMAVAEKLPDGKWKILSGNELATLLGWWMWTNWRKRNPHADLSKVYMISSTVSSKILRSIAQKEGFNFEETLTGFKWIANKAYEIMQKGGEVIFSFEEAIGFMCGTTVLDKDGIGAFSAVCEMTSHLYNRNLTLVKQLDHVFDIYGKHVSNNSYYFCYEPPKIVKMFERLRRMPEGGHYPLACGRFKVTGVRDLTVDYDSSYPDKKARLPVSASSQMITFTFDNGAIVTLRTSGTEPKIKYYSELCGKPGDKRSMAEMEAELAELIELMVEEFYQPKLNGFTARSD</sequence>
<evidence type="ECO:0000256" key="9">
    <source>
        <dbReference type="SAM" id="MobiDB-lite"/>
    </source>
</evidence>
<evidence type="ECO:0000256" key="3">
    <source>
        <dbReference type="ARBA" id="ARBA00022553"/>
    </source>
</evidence>